<evidence type="ECO:0000313" key="2">
    <source>
        <dbReference type="EMBL" id="ORZ29007.1"/>
    </source>
</evidence>
<organism evidence="2 3">
    <name type="scientific">Lobosporangium transversale</name>
    <dbReference type="NCBI Taxonomy" id="64571"/>
    <lineage>
        <taxon>Eukaryota</taxon>
        <taxon>Fungi</taxon>
        <taxon>Fungi incertae sedis</taxon>
        <taxon>Mucoromycota</taxon>
        <taxon>Mortierellomycotina</taxon>
        <taxon>Mortierellomycetes</taxon>
        <taxon>Mortierellales</taxon>
        <taxon>Mortierellaceae</taxon>
        <taxon>Lobosporangium</taxon>
    </lineage>
</organism>
<keyword evidence="3" id="KW-1185">Reference proteome</keyword>
<dbReference type="RefSeq" id="XP_021886680.1">
    <property type="nucleotide sequence ID" value="XM_022031106.1"/>
</dbReference>
<dbReference type="Gene3D" id="1.20.1280.50">
    <property type="match status" value="1"/>
</dbReference>
<dbReference type="SUPFAM" id="SSF81383">
    <property type="entry name" value="F-box domain"/>
    <property type="match status" value="1"/>
</dbReference>
<dbReference type="Pfam" id="PF12937">
    <property type="entry name" value="F-box-like"/>
    <property type="match status" value="1"/>
</dbReference>
<evidence type="ECO:0000313" key="3">
    <source>
        <dbReference type="Proteomes" id="UP000193648"/>
    </source>
</evidence>
<dbReference type="SUPFAM" id="SSF52047">
    <property type="entry name" value="RNI-like"/>
    <property type="match status" value="1"/>
</dbReference>
<sequence length="628" mass="73789">MPKQNKVPNEIFFQIGQLLDLRNLAQCALVSRAWNAVFSPMIWSNIALGPSSRIIENITQERIANKAHHVKHLILEGDSSPQQFEFIIQCFHLQTISFHRTTPYYYDSNDNGKRETRRQCFKPWKISCRQIFKQNRRTLRSLKLHDCVLPTGEYCGQRSTWSPFLSLVRFSRSVLTTLRLVNSIIPPGPHLEAFWTICEQLEILELREVHFEMTSVPKAERAAMALAEGYHNNLGRRHQVVRRRFPCLKELTLWRSGPYNPLAQLEQIIRCAPRLKSLIWRCTRQSWFPYYRFIYLITGDVGYYRQPTPKQRLHCIPLEPCAGPCWPDLGSLTITDLWFSSYFKPVDCVPIIRAMKRLHKLDVPLEHMSCDMFIHMFTQHSLTITDIDWRRADMDMIPGWFDTIMSCPNLKRFAVNNIHAYDLIQPHKEWKFLHRLEEFMAPISIDPSGYNPPRTRPLTEAEIDEQYSLIFSLLAKMRALKVLDVSPGNTQIYCARWHLLTLPLKLDKGLRQLSELKNLECFRFKGPQNMGREEVYWIIQNWKMLQTLEGGLLARNRSRYIERPNVWDCALAQILNRHRISTPNSIYHPNYIRKNGGVDWSEPCDHDYFKGDSMIEPDINTLDLDLFN</sequence>
<evidence type="ECO:0000259" key="1">
    <source>
        <dbReference type="Pfam" id="PF12937"/>
    </source>
</evidence>
<dbReference type="EMBL" id="MCFF01000001">
    <property type="protein sequence ID" value="ORZ29007.1"/>
    <property type="molecule type" value="Genomic_DNA"/>
</dbReference>
<feature type="domain" description="F-box" evidence="1">
    <location>
        <begin position="7"/>
        <end position="47"/>
    </location>
</feature>
<dbReference type="AlphaFoldDB" id="A0A1Y2H385"/>
<accession>A0A1Y2H385</accession>
<reference evidence="2 3" key="1">
    <citation type="submission" date="2016-07" db="EMBL/GenBank/DDBJ databases">
        <title>Pervasive Adenine N6-methylation of Active Genes in Fungi.</title>
        <authorList>
            <consortium name="DOE Joint Genome Institute"/>
            <person name="Mondo S.J."/>
            <person name="Dannebaum R.O."/>
            <person name="Kuo R.C."/>
            <person name="Labutti K."/>
            <person name="Haridas S."/>
            <person name="Kuo A."/>
            <person name="Salamov A."/>
            <person name="Ahrendt S.R."/>
            <person name="Lipzen A."/>
            <person name="Sullivan W."/>
            <person name="Andreopoulos W.B."/>
            <person name="Clum A."/>
            <person name="Lindquist E."/>
            <person name="Daum C."/>
            <person name="Ramamoorthy G.K."/>
            <person name="Gryganskyi A."/>
            <person name="Culley D."/>
            <person name="Magnuson J.K."/>
            <person name="James T.Y."/>
            <person name="O'Malley M.A."/>
            <person name="Stajich J.E."/>
            <person name="Spatafora J.W."/>
            <person name="Visel A."/>
            <person name="Grigoriev I.V."/>
        </authorList>
    </citation>
    <scope>NUCLEOTIDE SEQUENCE [LARGE SCALE GENOMIC DNA]</scope>
    <source>
        <strain evidence="2 3">NRRL 3116</strain>
    </source>
</reference>
<dbReference type="Proteomes" id="UP000193648">
    <property type="component" value="Unassembled WGS sequence"/>
</dbReference>
<dbReference type="InParanoid" id="A0A1Y2H385"/>
<dbReference type="OrthoDB" id="2348416at2759"/>
<gene>
    <name evidence="2" type="ORF">BCR41DRAFT_9787</name>
</gene>
<dbReference type="Gene3D" id="3.80.10.10">
    <property type="entry name" value="Ribonuclease Inhibitor"/>
    <property type="match status" value="1"/>
</dbReference>
<dbReference type="InterPro" id="IPR032675">
    <property type="entry name" value="LRR_dom_sf"/>
</dbReference>
<dbReference type="GeneID" id="33572947"/>
<dbReference type="InterPro" id="IPR036047">
    <property type="entry name" value="F-box-like_dom_sf"/>
</dbReference>
<dbReference type="InterPro" id="IPR001810">
    <property type="entry name" value="F-box_dom"/>
</dbReference>
<protein>
    <recommendedName>
        <fullName evidence="1">F-box domain-containing protein</fullName>
    </recommendedName>
</protein>
<proteinExistence type="predicted"/>
<name>A0A1Y2H385_9FUNG</name>
<comment type="caution">
    <text evidence="2">The sequence shown here is derived from an EMBL/GenBank/DDBJ whole genome shotgun (WGS) entry which is preliminary data.</text>
</comment>